<evidence type="ECO:0000313" key="2">
    <source>
        <dbReference type="EMBL" id="MFB9824364.1"/>
    </source>
</evidence>
<dbReference type="AlphaFoldDB" id="A0ABD5MNG8"/>
<dbReference type="Proteomes" id="UP001589595">
    <property type="component" value="Unassembled WGS sequence"/>
</dbReference>
<evidence type="ECO:0000313" key="3">
    <source>
        <dbReference type="Proteomes" id="UP001589595"/>
    </source>
</evidence>
<organism evidence="2 3">
    <name type="scientific">Halobaculum roseum</name>
    <dbReference type="NCBI Taxonomy" id="2175149"/>
    <lineage>
        <taxon>Archaea</taxon>
        <taxon>Methanobacteriati</taxon>
        <taxon>Methanobacteriota</taxon>
        <taxon>Stenosarchaea group</taxon>
        <taxon>Halobacteria</taxon>
        <taxon>Halobacteriales</taxon>
        <taxon>Haloferacaceae</taxon>
        <taxon>Halobaculum</taxon>
    </lineage>
</organism>
<proteinExistence type="predicted"/>
<dbReference type="EMBL" id="JBHMAJ010000006">
    <property type="protein sequence ID" value="MFB9824364.1"/>
    <property type="molecule type" value="Genomic_DNA"/>
</dbReference>
<keyword evidence="3" id="KW-1185">Reference proteome</keyword>
<dbReference type="Gene3D" id="2.60.40.420">
    <property type="entry name" value="Cupredoxins - blue copper proteins"/>
    <property type="match status" value="1"/>
</dbReference>
<name>A0ABD5MNG8_9EURY</name>
<comment type="caution">
    <text evidence="2">The sequence shown here is derived from an EMBL/GenBank/DDBJ whole genome shotgun (WGS) entry which is preliminary data.</text>
</comment>
<evidence type="ECO:0000256" key="1">
    <source>
        <dbReference type="SAM" id="MobiDB-lite"/>
    </source>
</evidence>
<evidence type="ECO:0008006" key="4">
    <source>
        <dbReference type="Google" id="ProtNLM"/>
    </source>
</evidence>
<dbReference type="InterPro" id="IPR008972">
    <property type="entry name" value="Cupredoxin"/>
</dbReference>
<reference evidence="2" key="1">
    <citation type="submission" date="2024-09" db="EMBL/GenBank/DDBJ databases">
        <authorList>
            <person name="Sun Q."/>
        </authorList>
    </citation>
    <scope>NUCLEOTIDE SEQUENCE [LARGE SCALE GENOMIC DNA]</scope>
    <source>
        <strain evidence="2">JCM 31273</strain>
    </source>
</reference>
<protein>
    <recommendedName>
        <fullName evidence="4">Copper-binding protein</fullName>
    </recommendedName>
</protein>
<dbReference type="RefSeq" id="WP_222922508.1">
    <property type="nucleotide sequence ID" value="NZ_CP082286.1"/>
</dbReference>
<dbReference type="GeneID" id="67209799"/>
<gene>
    <name evidence="2" type="ORF">ACFFOL_09325</name>
</gene>
<sequence length="162" mass="17617">MTRSADYPTENPDVSNSEPIWRRRTVLTATGLGAALPIFGVVATAERNPAEPHGQHGGTDETDPPTIHTHFGYSGTSDDEIPNRLEPDETVELHVDEDKIDDTNLPALTVEFGAFHFAPVGLHVEPGAIVEFGFNTPEHTVTAYHPGQERQQRVPDGVPAFS</sequence>
<feature type="region of interest" description="Disordered" evidence="1">
    <location>
        <begin position="48"/>
        <end position="84"/>
    </location>
</feature>
<accession>A0ABD5MNG8</accession>